<dbReference type="GO" id="GO:0005506">
    <property type="term" value="F:iron ion binding"/>
    <property type="evidence" value="ECO:0007669"/>
    <property type="project" value="InterPro"/>
</dbReference>
<dbReference type="OrthoDB" id="1470350at2759"/>
<dbReference type="GO" id="GO:0016705">
    <property type="term" value="F:oxidoreductase activity, acting on paired donors, with incorporation or reduction of molecular oxygen"/>
    <property type="evidence" value="ECO:0007669"/>
    <property type="project" value="InterPro"/>
</dbReference>
<organism evidence="2 3">
    <name type="scientific">Ooceraea biroi</name>
    <name type="common">Clonal raider ant</name>
    <name type="synonym">Cerapachys biroi</name>
    <dbReference type="NCBI Taxonomy" id="2015173"/>
    <lineage>
        <taxon>Eukaryota</taxon>
        <taxon>Metazoa</taxon>
        <taxon>Ecdysozoa</taxon>
        <taxon>Arthropoda</taxon>
        <taxon>Hexapoda</taxon>
        <taxon>Insecta</taxon>
        <taxon>Pterygota</taxon>
        <taxon>Neoptera</taxon>
        <taxon>Endopterygota</taxon>
        <taxon>Hymenoptera</taxon>
        <taxon>Apocrita</taxon>
        <taxon>Aculeata</taxon>
        <taxon>Formicoidea</taxon>
        <taxon>Formicidae</taxon>
        <taxon>Dorylinae</taxon>
        <taxon>Ooceraea</taxon>
    </lineage>
</organism>
<evidence type="ECO:0000313" key="2">
    <source>
        <dbReference type="EMBL" id="RLU27238.1"/>
    </source>
</evidence>
<dbReference type="AlphaFoldDB" id="A0A3L8E616"/>
<comment type="caution">
    <text evidence="2">The sequence shown here is derived from an EMBL/GenBank/DDBJ whole genome shotgun (WGS) entry which is preliminary data.</text>
</comment>
<keyword evidence="1" id="KW-0560">Oxidoreductase</keyword>
<reference evidence="2 3" key="1">
    <citation type="journal article" date="2018" name="Genome Res.">
        <title>The genomic architecture and molecular evolution of ant odorant receptors.</title>
        <authorList>
            <person name="McKenzie S.K."/>
            <person name="Kronauer D.J.C."/>
        </authorList>
    </citation>
    <scope>NUCLEOTIDE SEQUENCE [LARGE SCALE GENOMIC DNA]</scope>
    <source>
        <strain evidence="2">Clonal line C1</strain>
    </source>
</reference>
<dbReference type="GO" id="GO:0020037">
    <property type="term" value="F:heme binding"/>
    <property type="evidence" value="ECO:0007669"/>
    <property type="project" value="InterPro"/>
</dbReference>
<dbReference type="InterPro" id="IPR036396">
    <property type="entry name" value="Cyt_P450_sf"/>
</dbReference>
<proteinExistence type="predicted"/>
<accession>A0A3L8E616</accession>
<dbReference type="GO" id="GO:0004497">
    <property type="term" value="F:monooxygenase activity"/>
    <property type="evidence" value="ECO:0007669"/>
    <property type="project" value="UniProtKB-KW"/>
</dbReference>
<evidence type="ECO:0000256" key="1">
    <source>
        <dbReference type="ARBA" id="ARBA00023033"/>
    </source>
</evidence>
<dbReference type="EMBL" id="QOIP01000001">
    <property type="protein sequence ID" value="RLU27238.1"/>
    <property type="molecule type" value="Genomic_DNA"/>
</dbReference>
<gene>
    <name evidence="2" type="ORF">DMN91_001039</name>
</gene>
<evidence type="ECO:0000313" key="3">
    <source>
        <dbReference type="Proteomes" id="UP000279307"/>
    </source>
</evidence>
<name>A0A3L8E616_OOCBI</name>
<dbReference type="Proteomes" id="UP000279307">
    <property type="component" value="Chromosome 1"/>
</dbReference>
<protein>
    <submittedName>
        <fullName evidence="2">Uncharacterized protein</fullName>
    </submittedName>
</protein>
<dbReference type="SUPFAM" id="SSF48264">
    <property type="entry name" value="Cytochrome P450"/>
    <property type="match status" value="1"/>
</dbReference>
<keyword evidence="1" id="KW-0503">Monooxygenase</keyword>
<sequence>MDIIFLILCILCILVIMKILRMMHRQYVVWNKVRHLPRDVYPFIGSSLAFMKMSDRERLEWCLSLNDRFKEGIGLEWIPGMPMIFVFKPEFVKPIFTSTVNLDKGLVYTLIKQTIGNGLLTSGGAQQKTGFLELLLDENEKTDNPLSDDQLQAQVHTFLLADDLGNKKPPLM</sequence>